<organism evidence="2 3">
    <name type="scientific">[Candida] anglica</name>
    <dbReference type="NCBI Taxonomy" id="148631"/>
    <lineage>
        <taxon>Eukaryota</taxon>
        <taxon>Fungi</taxon>
        <taxon>Dikarya</taxon>
        <taxon>Ascomycota</taxon>
        <taxon>Saccharomycotina</taxon>
        <taxon>Pichiomycetes</taxon>
        <taxon>Debaryomycetaceae</taxon>
        <taxon>Kurtzmaniella</taxon>
    </lineage>
</organism>
<evidence type="ECO:0000313" key="3">
    <source>
        <dbReference type="Proteomes" id="UP001497600"/>
    </source>
</evidence>
<feature type="region of interest" description="Disordered" evidence="1">
    <location>
        <begin position="89"/>
        <end position="114"/>
    </location>
</feature>
<protein>
    <submittedName>
        <fullName evidence="2">Uncharacterized protein</fullName>
    </submittedName>
</protein>
<dbReference type="Proteomes" id="UP001497600">
    <property type="component" value="Chromosome H"/>
</dbReference>
<feature type="compositionally biased region" description="Basic and acidic residues" evidence="1">
    <location>
        <begin position="401"/>
        <end position="410"/>
    </location>
</feature>
<feature type="region of interest" description="Disordered" evidence="1">
    <location>
        <begin position="381"/>
        <end position="410"/>
    </location>
</feature>
<gene>
    <name evidence="2" type="ORF">CAAN4_H16732</name>
</gene>
<name>A0ABP0EPH1_9ASCO</name>
<proteinExistence type="predicted"/>
<sequence length="500" mass="56028">MPAVKSLIARFDNPVRDITVKNETGGGNTDRELVFLPQPHIEAPTSPADVELLKCTEDISKILKELKNYTQVHKVNPDSPTITHTFTQVSPRRNNGPINRKDLVTSSQRSKSSRVIDITEETPIQEITTNSNKDLPQLPRTPPGRSTWKAITTRETTIYSSTNRTNSGSADSLFYTPIAEDNSPDISQYSTVLDEYFDVLGPEGTQAVPPPPSNEKLRRLLKKRRHDGQDSVLRSNRNTLSTDIANAQYGTPGQPPNHSNANLWKTDEDLISINSLRSHSNNDLGFQSVPSLVSFEKKSDESAISISTPEGQTNNIQYKPEIPQISIKGIDERRYVTKIEDTLSRSTTLSKGRKRYSTGRVWNKMKRIFAARKSNIEKLRNGLSSLPTGTNNNKNIPQQSTDDKSTEKVSEVAKEKRTAEIGIQTDPMSLETAFEMARLSIKFANDRQTMNEKMISSNSKPLPPLPPPHATRRSFLKNEWINRHGSLSTFVNLIDNAFHL</sequence>
<evidence type="ECO:0000256" key="1">
    <source>
        <dbReference type="SAM" id="MobiDB-lite"/>
    </source>
</evidence>
<dbReference type="EMBL" id="OZ004260">
    <property type="protein sequence ID" value="CAK7921645.1"/>
    <property type="molecule type" value="Genomic_DNA"/>
</dbReference>
<reference evidence="2 3" key="1">
    <citation type="submission" date="2024-01" db="EMBL/GenBank/DDBJ databases">
        <authorList>
            <consortium name="Genoscope - CEA"/>
            <person name="William W."/>
        </authorList>
    </citation>
    <scope>NUCLEOTIDE SEQUENCE [LARGE SCALE GENOMIC DNA]</scope>
    <source>
        <strain evidence="2 3">29B2s-10</strain>
    </source>
</reference>
<evidence type="ECO:0000313" key="2">
    <source>
        <dbReference type="EMBL" id="CAK7921645.1"/>
    </source>
</evidence>
<keyword evidence="3" id="KW-1185">Reference proteome</keyword>
<feature type="compositionally biased region" description="Polar residues" evidence="1">
    <location>
        <begin position="382"/>
        <end position="400"/>
    </location>
</feature>
<accession>A0ABP0EPH1</accession>